<evidence type="ECO:0000256" key="1">
    <source>
        <dbReference type="SAM" id="MobiDB-lite"/>
    </source>
</evidence>
<feature type="transmembrane region" description="Helical" evidence="2">
    <location>
        <begin position="58"/>
        <end position="76"/>
    </location>
</feature>
<evidence type="ECO:0000259" key="3">
    <source>
        <dbReference type="Pfam" id="PF03703"/>
    </source>
</evidence>
<keyword evidence="2" id="KW-0812">Transmembrane</keyword>
<proteinExistence type="predicted"/>
<dbReference type="PANTHER" id="PTHR34473:SF2">
    <property type="entry name" value="UPF0699 TRANSMEMBRANE PROTEIN YDBT"/>
    <property type="match status" value="1"/>
</dbReference>
<keyword evidence="5" id="KW-1185">Reference proteome</keyword>
<reference evidence="4 5" key="1">
    <citation type="submission" date="2020-02" db="EMBL/GenBank/DDBJ databases">
        <title>Sequencing the genomes of 1000 actinobacteria strains.</title>
        <authorList>
            <person name="Klenk H.-P."/>
        </authorList>
    </citation>
    <scope>NUCLEOTIDE SEQUENCE [LARGE SCALE GENOMIC DNA]</scope>
    <source>
        <strain evidence="4 5">DSM 27960</strain>
    </source>
</reference>
<dbReference type="PANTHER" id="PTHR34473">
    <property type="entry name" value="UPF0699 TRANSMEMBRANE PROTEIN YDBS"/>
    <property type="match status" value="1"/>
</dbReference>
<dbReference type="Pfam" id="PF03703">
    <property type="entry name" value="bPH_2"/>
    <property type="match status" value="1"/>
</dbReference>
<accession>A0A7X5R3X6</accession>
<keyword evidence="2" id="KW-0472">Membrane</keyword>
<dbReference type="EMBL" id="JAAMOX010000003">
    <property type="protein sequence ID" value="NIH55121.1"/>
    <property type="molecule type" value="Genomic_DNA"/>
</dbReference>
<dbReference type="AlphaFoldDB" id="A0A7X5R3X6"/>
<feature type="transmembrane region" description="Helical" evidence="2">
    <location>
        <begin position="88"/>
        <end position="108"/>
    </location>
</feature>
<evidence type="ECO:0000313" key="4">
    <source>
        <dbReference type="EMBL" id="NIH55121.1"/>
    </source>
</evidence>
<protein>
    <submittedName>
        <fullName evidence="4">Membrane protein YdbS with pleckstrin-like domain</fullName>
    </submittedName>
</protein>
<feature type="domain" description="YdbS-like PH" evidence="3">
    <location>
        <begin position="107"/>
        <end position="178"/>
    </location>
</feature>
<comment type="caution">
    <text evidence="4">The sequence shown here is derived from an EMBL/GenBank/DDBJ whole genome shotgun (WGS) entry which is preliminary data.</text>
</comment>
<evidence type="ECO:0000256" key="2">
    <source>
        <dbReference type="SAM" id="Phobius"/>
    </source>
</evidence>
<evidence type="ECO:0000313" key="5">
    <source>
        <dbReference type="Proteomes" id="UP000541033"/>
    </source>
</evidence>
<sequence>MTSPAHPAQPRYPAPGQTRAGEAAPHTSDLDAALRPATAAHVRPEIIIARLRRHGRRLTFPVIMLLVIAPMAGYFGSSLSEPWQRLTVIVGALLLSIIAVVLPYFAWLGTTFTVTTKRVIVRHGFLVRSRSEASIGRIREVRMRQTAVQRMHRSGTVQLMVGSDAPLELVDVPGAETIVSMLHELIERSYAVEDSLPQTQPSAGYTTAFHPAQHP</sequence>
<name>A0A7X5R3X6_9MICO</name>
<gene>
    <name evidence="4" type="ORF">FHX76_003036</name>
</gene>
<dbReference type="Proteomes" id="UP000541033">
    <property type="component" value="Unassembled WGS sequence"/>
</dbReference>
<dbReference type="RefSeq" id="WP_167152052.1">
    <property type="nucleotide sequence ID" value="NZ_JAAMOX010000003.1"/>
</dbReference>
<keyword evidence="2" id="KW-1133">Transmembrane helix</keyword>
<dbReference type="InterPro" id="IPR005182">
    <property type="entry name" value="YdbS-like_PH"/>
</dbReference>
<organism evidence="4 5">
    <name type="scientific">Lysinibacter cavernae</name>
    <dbReference type="NCBI Taxonomy" id="1640652"/>
    <lineage>
        <taxon>Bacteria</taxon>
        <taxon>Bacillati</taxon>
        <taxon>Actinomycetota</taxon>
        <taxon>Actinomycetes</taxon>
        <taxon>Micrococcales</taxon>
        <taxon>Microbacteriaceae</taxon>
        <taxon>Lysinibacter</taxon>
    </lineage>
</organism>
<feature type="region of interest" description="Disordered" evidence="1">
    <location>
        <begin position="1"/>
        <end position="27"/>
    </location>
</feature>